<gene>
    <name evidence="3" type="ORF">CWI36_2175p0010</name>
</gene>
<dbReference type="SUPFAM" id="SSF49899">
    <property type="entry name" value="Concanavalin A-like lectins/glucanases"/>
    <property type="match status" value="1"/>
</dbReference>
<dbReference type="Proteomes" id="UP000291404">
    <property type="component" value="Unassembled WGS sequence"/>
</dbReference>
<feature type="chain" id="PRO_5020857369" evidence="2">
    <location>
        <begin position="20"/>
        <end position="401"/>
    </location>
</feature>
<accession>A0A4Q9KVJ0</accession>
<name>A0A4Q9KVJ0_9MICR</name>
<feature type="transmembrane region" description="Helical" evidence="1">
    <location>
        <begin position="368"/>
        <end position="386"/>
    </location>
</feature>
<dbReference type="AlphaFoldDB" id="A0A4Q9KVJ0"/>
<dbReference type="Gene3D" id="2.60.120.200">
    <property type="match status" value="1"/>
</dbReference>
<organism evidence="3 4">
    <name type="scientific">Hamiltosporidium magnivora</name>
    <dbReference type="NCBI Taxonomy" id="148818"/>
    <lineage>
        <taxon>Eukaryota</taxon>
        <taxon>Fungi</taxon>
        <taxon>Fungi incertae sedis</taxon>
        <taxon>Microsporidia</taxon>
        <taxon>Dubosqiidae</taxon>
        <taxon>Hamiltosporidium</taxon>
    </lineage>
</organism>
<keyword evidence="1" id="KW-1133">Transmembrane helix</keyword>
<evidence type="ECO:0000313" key="3">
    <source>
        <dbReference type="EMBL" id="TBT98917.1"/>
    </source>
</evidence>
<protein>
    <submittedName>
        <fullName evidence="3">Uncharacterized protein</fullName>
    </submittedName>
</protein>
<keyword evidence="2" id="KW-0732">Signal</keyword>
<sequence>MNFLFYFAIVLSSITEKKAEKVKYEGISDKKYAEIKGGIIHNTGILLRASADKGGSVHFNERNEYDEWSFEVHFKDMDLSFPSNGGLYVWYTDDSVEEGNFNGGSGKFVGLMAGIEFLGKSVDLVLGHNKGDEDFSEVEDFVILRDSPNPERFRNVKELSLKVISTKKNFKIEIYDLSNNSKKIIYDNLRFTETSSLGERGRNKYFTITTRYDKVPMEKGFEIISAVLYNRTEADDYDPFQTKAEVPSDEPRMPDSIYHPNKEIKFLIANLEHHMKYIKMVMGNPTGNTLMQFGLENKKEISGQNVKLEQMYSSLKDIKNSLERNSVASINSKINDIDYRLSTLHKEFADFRYFLKRFEKKHGRRSNVMSICVVGVMCAGIVLVIIKEILRRKTVNEKYSE</sequence>
<evidence type="ECO:0000313" key="4">
    <source>
        <dbReference type="Proteomes" id="UP000291404"/>
    </source>
</evidence>
<keyword evidence="1" id="KW-0812">Transmembrane</keyword>
<dbReference type="EMBL" id="PITI01002175">
    <property type="protein sequence ID" value="TBT98917.1"/>
    <property type="molecule type" value="Genomic_DNA"/>
</dbReference>
<dbReference type="VEuPathDB" id="MicrosporidiaDB:CWI39_0256p0020"/>
<keyword evidence="4" id="KW-1185">Reference proteome</keyword>
<evidence type="ECO:0000256" key="1">
    <source>
        <dbReference type="SAM" id="Phobius"/>
    </source>
</evidence>
<reference evidence="3 4" key="1">
    <citation type="submission" date="2017-12" db="EMBL/GenBank/DDBJ databases">
        <authorList>
            <person name="Pombert J.-F."/>
            <person name="Haag K.L."/>
            <person name="Ebert D."/>
        </authorList>
    </citation>
    <scope>NUCLEOTIDE SEQUENCE [LARGE SCALE GENOMIC DNA]</scope>
    <source>
        <strain evidence="3">BE-OM-2</strain>
    </source>
</reference>
<dbReference type="VEuPathDB" id="MicrosporidiaDB:CWI36_2175p0010"/>
<evidence type="ECO:0000256" key="2">
    <source>
        <dbReference type="SAM" id="SignalP"/>
    </source>
</evidence>
<comment type="caution">
    <text evidence="3">The sequence shown here is derived from an EMBL/GenBank/DDBJ whole genome shotgun (WGS) entry which is preliminary data.</text>
</comment>
<proteinExistence type="predicted"/>
<dbReference type="InterPro" id="IPR013320">
    <property type="entry name" value="ConA-like_dom_sf"/>
</dbReference>
<keyword evidence="1" id="KW-0472">Membrane</keyword>
<feature type="signal peptide" evidence="2">
    <location>
        <begin position="1"/>
        <end position="19"/>
    </location>
</feature>